<dbReference type="EMBL" id="JAHCRT010000021">
    <property type="protein sequence ID" value="MDQ9295680.1"/>
    <property type="molecule type" value="Genomic_DNA"/>
</dbReference>
<dbReference type="Gene3D" id="2.60.40.1090">
    <property type="entry name" value="Fimbrial-type adhesion domain"/>
    <property type="match status" value="1"/>
</dbReference>
<comment type="caution">
    <text evidence="2">The sequence shown here is derived from an EMBL/GenBank/DDBJ whole genome shotgun (WGS) entry which is preliminary data.</text>
</comment>
<evidence type="ECO:0008006" key="4">
    <source>
        <dbReference type="Google" id="ProtNLM"/>
    </source>
</evidence>
<sequence>MIRLSSGGLLFFVLFSAQAFGADCTVIYSLPLALTGSQNGLSYSGTIGGKGDGRYNSTCPTRYQFDYRYNIVSKNAVCINLTDNRSYIASVRTLSASLDNGAMTRYSDLSAGNESFEVWGKAYPGGIFPGMGLGNIYGFYSTNMAMDVSSLPAGRFSCEIKNTHGAYVSQSNNPGYGGQVILNRALSLGASGWATGSVNISINAACRINNTQTVLGIDHGSVLSGTESVKQVSMPVICNKDSNVTVRLSGGVAQNDGVLVNVGASKSLVSVSSHDSGADAAQLSVNVKNNVNTNIVVKSKLMAKGSGYQSGNVIMTVTYI</sequence>
<proteinExistence type="predicted"/>
<accession>A0ABU1C539</accession>
<dbReference type="RefSeq" id="WP_180257858.1">
    <property type="nucleotide sequence ID" value="NZ_JAHCRM010000086.1"/>
</dbReference>
<feature type="signal peptide" evidence="1">
    <location>
        <begin position="1"/>
        <end position="21"/>
    </location>
</feature>
<dbReference type="Proteomes" id="UP001235723">
    <property type="component" value="Unassembled WGS sequence"/>
</dbReference>
<keyword evidence="3" id="KW-1185">Reference proteome</keyword>
<organism evidence="2 3">
    <name type="scientific">Escherichia marmotae</name>
    <dbReference type="NCBI Taxonomy" id="1499973"/>
    <lineage>
        <taxon>Bacteria</taxon>
        <taxon>Pseudomonadati</taxon>
        <taxon>Pseudomonadota</taxon>
        <taxon>Gammaproteobacteria</taxon>
        <taxon>Enterobacterales</taxon>
        <taxon>Enterobacteriaceae</taxon>
        <taxon>Escherichia</taxon>
    </lineage>
</organism>
<reference evidence="2 3" key="1">
    <citation type="submission" date="2021-05" db="EMBL/GenBank/DDBJ databases">
        <title>Genome sequence of E. marmotae isolates.</title>
        <authorList>
            <person name="Binsker U."/>
            <person name="Hammerl J.A."/>
        </authorList>
    </citation>
    <scope>NUCLEOTIDE SEQUENCE [LARGE SCALE GENOMIC DNA]</scope>
    <source>
        <strain evidence="2 3">21-MO00586</strain>
    </source>
</reference>
<dbReference type="InterPro" id="IPR036937">
    <property type="entry name" value="Adhesion_dom_fimbrial_sf"/>
</dbReference>
<evidence type="ECO:0000256" key="1">
    <source>
        <dbReference type="SAM" id="SignalP"/>
    </source>
</evidence>
<protein>
    <recommendedName>
        <fullName evidence="4">Fimbrial protein</fullName>
    </recommendedName>
</protein>
<name>A0ABU1C539_9ESCH</name>
<gene>
    <name evidence="2" type="ORF">KJE03_19795</name>
</gene>
<evidence type="ECO:0000313" key="2">
    <source>
        <dbReference type="EMBL" id="MDQ9295680.1"/>
    </source>
</evidence>
<keyword evidence="1" id="KW-0732">Signal</keyword>
<feature type="chain" id="PRO_5046666990" description="Fimbrial protein" evidence="1">
    <location>
        <begin position="22"/>
        <end position="320"/>
    </location>
</feature>
<evidence type="ECO:0000313" key="3">
    <source>
        <dbReference type="Proteomes" id="UP001235723"/>
    </source>
</evidence>